<protein>
    <submittedName>
        <fullName evidence="1">Uncharacterized protein</fullName>
    </submittedName>
</protein>
<proteinExistence type="predicted"/>
<gene>
    <name evidence="1" type="ORF">FH603_3501</name>
</gene>
<evidence type="ECO:0000313" key="1">
    <source>
        <dbReference type="EMBL" id="MBC3792985.1"/>
    </source>
</evidence>
<sequence>MKYLVNHQSELSAWEKQFEGYVSMRNAFESITAKQYEEMIEHNLYDNYKDVLSVIPSGDEKEIVANIEDRVASTVVNDRGLIQIGSDVYKIDRDKVVKFSKYTTGIEGNQYSSSNVAEGITVNAIKRGLFKSSSVRGARPNDERNNIIEYWHNTSKRRLIGTVYDWGPGITEGVHIGLQTKHQRRLTGIWYAEEIPSINLIGSGSYQTYQNGVPVGGPIAFNTGTLSSSNNNYLNYTIQYGGSYGYSFVSVSSTHSGTCKDNNFRTFTW</sequence>
<reference evidence="1 2" key="1">
    <citation type="submission" date="2019-06" db="EMBL/GenBank/DDBJ databases">
        <title>Spirosoma utsteinense sp. nov. isolated from Antarctic ice-free soils.</title>
        <authorList>
            <person name="Tahon G."/>
        </authorList>
    </citation>
    <scope>NUCLEOTIDE SEQUENCE [LARGE SCALE GENOMIC DNA]</scope>
    <source>
        <strain evidence="1 2">LMG 31447</strain>
    </source>
</reference>
<evidence type="ECO:0000313" key="2">
    <source>
        <dbReference type="Proteomes" id="UP000700732"/>
    </source>
</evidence>
<comment type="caution">
    <text evidence="1">The sequence shown here is derived from an EMBL/GenBank/DDBJ whole genome shotgun (WGS) entry which is preliminary data.</text>
</comment>
<name>A0ABR6WAQ0_9BACT</name>
<dbReference type="EMBL" id="VFIA01000021">
    <property type="protein sequence ID" value="MBC3792985.1"/>
    <property type="molecule type" value="Genomic_DNA"/>
</dbReference>
<dbReference type="Proteomes" id="UP000700732">
    <property type="component" value="Unassembled WGS sequence"/>
</dbReference>
<keyword evidence="2" id="KW-1185">Reference proteome</keyword>
<accession>A0ABR6WAQ0</accession>
<dbReference type="RefSeq" id="WP_186738749.1">
    <property type="nucleotide sequence ID" value="NZ_VFIA01000021.1"/>
</dbReference>
<organism evidence="1 2">
    <name type="scientific">Spirosoma utsteinense</name>
    <dbReference type="NCBI Taxonomy" id="2585773"/>
    <lineage>
        <taxon>Bacteria</taxon>
        <taxon>Pseudomonadati</taxon>
        <taxon>Bacteroidota</taxon>
        <taxon>Cytophagia</taxon>
        <taxon>Cytophagales</taxon>
        <taxon>Cytophagaceae</taxon>
        <taxon>Spirosoma</taxon>
    </lineage>
</organism>